<evidence type="ECO:0000259" key="2">
    <source>
        <dbReference type="Pfam" id="PF01841"/>
    </source>
</evidence>
<dbReference type="STRING" id="1492898.SY85_13305"/>
<dbReference type="InterPro" id="IPR038765">
    <property type="entry name" value="Papain-like_cys_pep_sf"/>
</dbReference>
<reference evidence="4" key="1">
    <citation type="submission" date="2015-01" db="EMBL/GenBank/DDBJ databases">
        <title>Flavisolibacter sp./LCS9/ whole genome sequencing.</title>
        <authorList>
            <person name="Kim M.K."/>
            <person name="Srinivasan S."/>
            <person name="Lee J.-J."/>
        </authorList>
    </citation>
    <scope>NUCLEOTIDE SEQUENCE [LARGE SCALE GENOMIC DNA]</scope>
    <source>
        <strain evidence="4">LCS9</strain>
    </source>
</reference>
<feature type="domain" description="Transglutaminase-like" evidence="2">
    <location>
        <begin position="39"/>
        <end position="165"/>
    </location>
</feature>
<dbReference type="RefSeq" id="WP_066405268.1">
    <property type="nucleotide sequence ID" value="NZ_CP011390.1"/>
</dbReference>
<dbReference type="SUPFAM" id="SSF54001">
    <property type="entry name" value="Cysteine proteinases"/>
    <property type="match status" value="1"/>
</dbReference>
<keyword evidence="1" id="KW-0732">Signal</keyword>
<evidence type="ECO:0000313" key="4">
    <source>
        <dbReference type="Proteomes" id="UP000077177"/>
    </source>
</evidence>
<dbReference type="Proteomes" id="UP000077177">
    <property type="component" value="Chromosome"/>
</dbReference>
<dbReference type="KEGG" id="fla:SY85_13305"/>
<gene>
    <name evidence="3" type="ORF">SY85_13305</name>
</gene>
<dbReference type="AlphaFoldDB" id="A0A172TWT9"/>
<dbReference type="Gene3D" id="3.10.620.30">
    <property type="match status" value="1"/>
</dbReference>
<reference evidence="3 4" key="2">
    <citation type="journal article" date="2016" name="Int. J. Syst. Evol. Microbiol.">
        <title>Flavisolibacter tropicus sp. nov., isolated from tropical soil.</title>
        <authorList>
            <person name="Lee J.J."/>
            <person name="Kang M.S."/>
            <person name="Kim G.S."/>
            <person name="Lee C.S."/>
            <person name="Lim S."/>
            <person name="Lee J."/>
            <person name="Roh S.H."/>
            <person name="Kang H."/>
            <person name="Ha J.M."/>
            <person name="Bae S."/>
            <person name="Jung H.Y."/>
            <person name="Kim M.K."/>
        </authorList>
    </citation>
    <scope>NUCLEOTIDE SEQUENCE [LARGE SCALE GENOMIC DNA]</scope>
    <source>
        <strain evidence="3 4">LCS9</strain>
    </source>
</reference>
<sequence>MGKAIFLFVCFISFSALQAQTSRSHLSERIDTTNLNLEQFATQIAGNASTDYEKAKVLLNWLSQRLDWKATDYQQRSVNQILQRGGGNCFELAKVYMALIKALHLPYRPIAEINIHRYSESRQQTAEEKVKEKGNAMSVFGRQHNDHRWLEIFDATSNRWEPVDPSMNVIGVESWLKARVWFGERLTIDTSITNDMIVPFAIFTTGPSKTQMQESRSTYYLVEAFDKLYNYQLSKLPSWKAWPEGVAALQDPARNAFAGTENLHSNGTQIASLATVYGQLKKEYFAINPNPKN</sequence>
<dbReference type="OrthoDB" id="656974at2"/>
<evidence type="ECO:0000256" key="1">
    <source>
        <dbReference type="SAM" id="SignalP"/>
    </source>
</evidence>
<feature type="signal peptide" evidence="1">
    <location>
        <begin position="1"/>
        <end position="18"/>
    </location>
</feature>
<accession>A0A172TWT9</accession>
<dbReference type="Pfam" id="PF01841">
    <property type="entry name" value="Transglut_core"/>
    <property type="match status" value="1"/>
</dbReference>
<dbReference type="InterPro" id="IPR002931">
    <property type="entry name" value="Transglutaminase-like"/>
</dbReference>
<keyword evidence="4" id="KW-1185">Reference proteome</keyword>
<name>A0A172TWT9_9BACT</name>
<protein>
    <recommendedName>
        <fullName evidence="2">Transglutaminase-like domain-containing protein</fullName>
    </recommendedName>
</protein>
<proteinExistence type="predicted"/>
<organism evidence="3 4">
    <name type="scientific">Flavisolibacter tropicus</name>
    <dbReference type="NCBI Taxonomy" id="1492898"/>
    <lineage>
        <taxon>Bacteria</taxon>
        <taxon>Pseudomonadati</taxon>
        <taxon>Bacteroidota</taxon>
        <taxon>Chitinophagia</taxon>
        <taxon>Chitinophagales</taxon>
        <taxon>Chitinophagaceae</taxon>
        <taxon>Flavisolibacter</taxon>
    </lineage>
</organism>
<feature type="chain" id="PRO_5008001291" description="Transglutaminase-like domain-containing protein" evidence="1">
    <location>
        <begin position="19"/>
        <end position="293"/>
    </location>
</feature>
<dbReference type="EMBL" id="CP011390">
    <property type="protein sequence ID" value="ANE51344.1"/>
    <property type="molecule type" value="Genomic_DNA"/>
</dbReference>
<evidence type="ECO:0000313" key="3">
    <source>
        <dbReference type="EMBL" id="ANE51344.1"/>
    </source>
</evidence>